<comment type="caution">
    <text evidence="7">The sequence shown here is derived from an EMBL/GenBank/DDBJ whole genome shotgun (WGS) entry which is preliminary data.</text>
</comment>
<evidence type="ECO:0000256" key="4">
    <source>
        <dbReference type="ARBA" id="ARBA00023136"/>
    </source>
</evidence>
<gene>
    <name evidence="7" type="ORF">NP493_64g06059</name>
</gene>
<accession>A0AAD9UIV2</accession>
<keyword evidence="2 5" id="KW-0812">Transmembrane</keyword>
<evidence type="ECO:0000256" key="2">
    <source>
        <dbReference type="ARBA" id="ARBA00022692"/>
    </source>
</evidence>
<feature type="domain" description="Fatty acid hydroxylase" evidence="6">
    <location>
        <begin position="143"/>
        <end position="275"/>
    </location>
</feature>
<dbReference type="GO" id="GO:0008610">
    <property type="term" value="P:lipid biosynthetic process"/>
    <property type="evidence" value="ECO:0007669"/>
    <property type="project" value="InterPro"/>
</dbReference>
<dbReference type="GO" id="GO:0016020">
    <property type="term" value="C:membrane"/>
    <property type="evidence" value="ECO:0007669"/>
    <property type="project" value="UniProtKB-SubCell"/>
</dbReference>
<reference evidence="7" key="1">
    <citation type="journal article" date="2023" name="Mol. Biol. Evol.">
        <title>Third-Generation Sequencing Reveals the Adaptive Role of the Epigenome in Three Deep-Sea Polychaetes.</title>
        <authorList>
            <person name="Perez M."/>
            <person name="Aroh O."/>
            <person name="Sun Y."/>
            <person name="Lan Y."/>
            <person name="Juniper S.K."/>
            <person name="Young C.R."/>
            <person name="Angers B."/>
            <person name="Qian P.Y."/>
        </authorList>
    </citation>
    <scope>NUCLEOTIDE SEQUENCE</scope>
    <source>
        <strain evidence="7">R07B-5</strain>
    </source>
</reference>
<name>A0AAD9UIV2_RIDPI</name>
<dbReference type="InterPro" id="IPR050307">
    <property type="entry name" value="Sterol_Desaturase_Related"/>
</dbReference>
<feature type="transmembrane region" description="Helical" evidence="5">
    <location>
        <begin position="199"/>
        <end position="219"/>
    </location>
</feature>
<evidence type="ECO:0000256" key="3">
    <source>
        <dbReference type="ARBA" id="ARBA00022989"/>
    </source>
</evidence>
<keyword evidence="8" id="KW-1185">Reference proteome</keyword>
<keyword evidence="4 5" id="KW-0472">Membrane</keyword>
<dbReference type="Pfam" id="PF04116">
    <property type="entry name" value="FA_hydroxylase"/>
    <property type="match status" value="1"/>
</dbReference>
<dbReference type="EMBL" id="JAODUO010000064">
    <property type="protein sequence ID" value="KAK2190960.1"/>
    <property type="molecule type" value="Genomic_DNA"/>
</dbReference>
<evidence type="ECO:0000259" key="6">
    <source>
        <dbReference type="Pfam" id="PF04116"/>
    </source>
</evidence>
<protein>
    <recommendedName>
        <fullName evidence="6">Fatty acid hydroxylase domain-containing protein</fullName>
    </recommendedName>
</protein>
<keyword evidence="3 5" id="KW-1133">Transmembrane helix</keyword>
<evidence type="ECO:0000256" key="1">
    <source>
        <dbReference type="ARBA" id="ARBA00004370"/>
    </source>
</evidence>
<feature type="transmembrane region" description="Helical" evidence="5">
    <location>
        <begin position="98"/>
        <end position="119"/>
    </location>
</feature>
<evidence type="ECO:0000313" key="7">
    <source>
        <dbReference type="EMBL" id="KAK2190960.1"/>
    </source>
</evidence>
<dbReference type="PANTHER" id="PTHR11863">
    <property type="entry name" value="STEROL DESATURASE"/>
    <property type="match status" value="1"/>
</dbReference>
<feature type="transmembrane region" description="Helical" evidence="5">
    <location>
        <begin position="60"/>
        <end position="78"/>
    </location>
</feature>
<dbReference type="Proteomes" id="UP001209878">
    <property type="component" value="Unassembled WGS sequence"/>
</dbReference>
<dbReference type="AlphaFoldDB" id="A0AAD9UIV2"/>
<dbReference type="InterPro" id="IPR006694">
    <property type="entry name" value="Fatty_acid_hydroxylase"/>
</dbReference>
<dbReference type="GO" id="GO:0005506">
    <property type="term" value="F:iron ion binding"/>
    <property type="evidence" value="ECO:0007669"/>
    <property type="project" value="InterPro"/>
</dbReference>
<evidence type="ECO:0000256" key="5">
    <source>
        <dbReference type="SAM" id="Phobius"/>
    </source>
</evidence>
<sequence>METQTITSPSGVAIQYVENVLEYFPENPLEQPISKAWMWMTDSYTKFQIATWGSLLIHELLYFGMCFPAFMFQFIPFMKKFKIQQNTPETFEKQWKCFKLLMFSHFCIQLPMIASTYMYTEMFGIPYSWEEMPRWYDIGGRVFLCAVIEDTWHYWIHRLAHDKRFYKYVHKVHHYYQTPFGMTAEYAHPFETLILGMGFFWGILLFSNHVVMLWAWVAVRLLETIDVHSGYDIPYINVFHLIPGYGGAKFHDFHHFNFLGNYASTFTWWDWMFGTDWQYKEYYAKRAKLAGSKKAGKAE</sequence>
<dbReference type="GO" id="GO:0016491">
    <property type="term" value="F:oxidoreductase activity"/>
    <property type="evidence" value="ECO:0007669"/>
    <property type="project" value="InterPro"/>
</dbReference>
<comment type="subcellular location">
    <subcellularLocation>
        <location evidence="1">Membrane</location>
    </subcellularLocation>
</comment>
<organism evidence="7 8">
    <name type="scientific">Ridgeia piscesae</name>
    <name type="common">Tubeworm</name>
    <dbReference type="NCBI Taxonomy" id="27915"/>
    <lineage>
        <taxon>Eukaryota</taxon>
        <taxon>Metazoa</taxon>
        <taxon>Spiralia</taxon>
        <taxon>Lophotrochozoa</taxon>
        <taxon>Annelida</taxon>
        <taxon>Polychaeta</taxon>
        <taxon>Sedentaria</taxon>
        <taxon>Canalipalpata</taxon>
        <taxon>Sabellida</taxon>
        <taxon>Siboglinidae</taxon>
        <taxon>Ridgeia</taxon>
    </lineage>
</organism>
<proteinExistence type="predicted"/>
<evidence type="ECO:0000313" key="8">
    <source>
        <dbReference type="Proteomes" id="UP001209878"/>
    </source>
</evidence>